<gene>
    <name evidence="3" type="ORF">N7603_07240</name>
</gene>
<dbReference type="Proteomes" id="UP001209076">
    <property type="component" value="Unassembled WGS sequence"/>
</dbReference>
<evidence type="ECO:0000313" key="3">
    <source>
        <dbReference type="EMBL" id="MCU0105449.1"/>
    </source>
</evidence>
<proteinExistence type="inferred from homology"/>
<dbReference type="InterPro" id="IPR051330">
    <property type="entry name" value="Phosphatase_reg/MetRdx"/>
</dbReference>
<dbReference type="SUPFAM" id="SSF55781">
    <property type="entry name" value="GAF domain-like"/>
    <property type="match status" value="1"/>
</dbReference>
<accession>A0ABT2PWX2</accession>
<dbReference type="Pfam" id="PF01590">
    <property type="entry name" value="GAF"/>
    <property type="match status" value="1"/>
</dbReference>
<organism evidence="3 4">
    <name type="scientific">Paracholeplasma vituli</name>
    <dbReference type="NCBI Taxonomy" id="69473"/>
    <lineage>
        <taxon>Bacteria</taxon>
        <taxon>Bacillati</taxon>
        <taxon>Mycoplasmatota</taxon>
        <taxon>Mollicutes</taxon>
        <taxon>Acholeplasmatales</taxon>
        <taxon>Acholeplasmataceae</taxon>
        <taxon>Paracholeplasma</taxon>
    </lineage>
</organism>
<dbReference type="InterPro" id="IPR029016">
    <property type="entry name" value="GAF-like_dom_sf"/>
</dbReference>
<dbReference type="EMBL" id="JAOEGN010000014">
    <property type="protein sequence ID" value="MCU0105449.1"/>
    <property type="molecule type" value="Genomic_DNA"/>
</dbReference>
<keyword evidence="4" id="KW-1185">Reference proteome</keyword>
<dbReference type="InterPro" id="IPR000614">
    <property type="entry name" value="FRMsr_CS"/>
</dbReference>
<evidence type="ECO:0000313" key="4">
    <source>
        <dbReference type="Proteomes" id="UP001209076"/>
    </source>
</evidence>
<name>A0ABT2PWX2_9MOLU</name>
<dbReference type="PANTHER" id="PTHR21021">
    <property type="entry name" value="GAF/PUTATIVE CYTOSKELETAL PROTEIN"/>
    <property type="match status" value="1"/>
</dbReference>
<comment type="similarity">
    <text evidence="1">Belongs to the free Met sulfoxide reductase family.</text>
</comment>
<comment type="caution">
    <text evidence="3">The sequence shown here is derived from an EMBL/GenBank/DDBJ whole genome shotgun (WGS) entry which is preliminary data.</text>
</comment>
<evidence type="ECO:0000259" key="2">
    <source>
        <dbReference type="Pfam" id="PF01590"/>
    </source>
</evidence>
<dbReference type="Gene3D" id="3.30.450.40">
    <property type="match status" value="1"/>
</dbReference>
<sequence>MELLLESAKALLQETKNNVSLLSNASAFIKAYIPDLNWAGFYLYENNELILGPFQGLPACVEIAVGKGVCGTSLLKKEILNVPDVHQFEGHIACDSNSNSELVIPLFKNDKTIGVMDIDSPLFNRFDQPLQDFFEKLAMVIIDLYEI</sequence>
<evidence type="ECO:0000256" key="1">
    <source>
        <dbReference type="ARBA" id="ARBA00038454"/>
    </source>
</evidence>
<dbReference type="RefSeq" id="WP_262096760.1">
    <property type="nucleotide sequence ID" value="NZ_JAOEGN010000014.1"/>
</dbReference>
<protein>
    <submittedName>
        <fullName evidence="3">GAF domain-containing protein</fullName>
    </submittedName>
</protein>
<feature type="domain" description="GAF" evidence="2">
    <location>
        <begin position="38"/>
        <end position="139"/>
    </location>
</feature>
<dbReference type="InterPro" id="IPR003018">
    <property type="entry name" value="GAF"/>
</dbReference>
<reference evidence="4" key="1">
    <citation type="submission" date="2023-07" db="EMBL/GenBank/DDBJ databases">
        <title>Novel Mycoplasma species identified in domestic and wild animals.</title>
        <authorList>
            <person name="Volokhov D.V."/>
            <person name="Furtak V.A."/>
            <person name="Zagorodnyaya T.A."/>
        </authorList>
    </citation>
    <scope>NUCLEOTIDE SEQUENCE [LARGE SCALE GENOMIC DNA]</scope>
    <source>
        <strain evidence="4">92-19</strain>
    </source>
</reference>
<dbReference type="PANTHER" id="PTHR21021:SF15">
    <property type="entry name" value="FREE METHIONINE-R-SULFOXIDE REDUCTASE"/>
    <property type="match status" value="1"/>
</dbReference>
<dbReference type="PROSITE" id="PS01320">
    <property type="entry name" value="UPF0067"/>
    <property type="match status" value="1"/>
</dbReference>